<evidence type="ECO:0000256" key="5">
    <source>
        <dbReference type="ARBA" id="ARBA00022617"/>
    </source>
</evidence>
<keyword evidence="10 13" id="KW-0408">Iron</keyword>
<keyword evidence="11" id="KW-0503">Monooxygenase</keyword>
<dbReference type="GO" id="GO:0016705">
    <property type="term" value="F:oxidoreductase activity, acting on paired donors, with incorporation or reduction of molecular oxygen"/>
    <property type="evidence" value="ECO:0007669"/>
    <property type="project" value="InterPro"/>
</dbReference>
<evidence type="ECO:0000256" key="6">
    <source>
        <dbReference type="ARBA" id="ARBA00022723"/>
    </source>
</evidence>
<sequence>MSINYLDVFGIVIASLVFVVAYLKWKLSYWQRIGVPTLNPTIPFGDSKKLVLGQCSFGEQFEEFYNNFKARGLKHGGFYLGPRPLYIPIDPELVKRILQKDFHHFVNHGVYMDEINDPLSAHLFSLEDDKWKNMRVKLTPTFTSGKMKMMFQTLADCSVALKTAVDKLAIDATPVDIKDILCRFSTDIIGSVAFGLECNSLKDPDAVFRKFGKRVFEIDTLMKLKTALQLVVPHNVLRAFKLKITKPDVEKFFMKLVRDTVAYREQNNIYRKDFMHLLIQLKNRGAVSEDDKILSEDNKTAEKALTMNELAAQAFLFFAGGFETSSATMTFALYEIATHPDIQKKLRNEINTMLRKYNDQLTYDGIMELSYLDKVLNETLRKYPAFPAIPRRCNEDYKIPNTDIVLKKGVDLIISISGLHYDPEYYPNPEVFDPERFSGENKNSRPAFTWIPFGEGPRACIGLSVAAVVVFITYFKWKFNYWNKIGLPTLNPTIPFGDTRGLMLGETSFGEQFEKIYNTFKAKGVKHGGAYMGPRPFYIPVDPEIVKCIMQKDFSHFVNHGNYLDEENDPLSGHLFALEDAKWRNMRVKLTPTFTSGKMKMMFQTLADCTVGLKDIMDESATNHLPVDIKDILGRFTTDIIGSVAFGLECNSLKDPDAQFRKYGKLVFDAGRWDRFKGLISFTLPRGLLKLLKFKMTKPEVEKFFMKAVKDTVDYREKNHIYRKDFMHLLLQLKNRGMVKDDEKITDEHGTSDEKALTMNELSAQAFVFFLAGFETSSTTMTFALYELATNPDLNTTTK</sequence>
<keyword evidence="5 13" id="KW-0349">Heme</keyword>
<dbReference type="CDD" id="cd11056">
    <property type="entry name" value="CYP6-like"/>
    <property type="match status" value="2"/>
</dbReference>
<evidence type="ECO:0000313" key="15">
    <source>
        <dbReference type="EMBL" id="KAH0815844.1"/>
    </source>
</evidence>
<evidence type="ECO:0000256" key="13">
    <source>
        <dbReference type="PIRSR" id="PIRSR602401-1"/>
    </source>
</evidence>
<evidence type="ECO:0000256" key="10">
    <source>
        <dbReference type="ARBA" id="ARBA00023004"/>
    </source>
</evidence>
<keyword evidence="16" id="KW-1185">Reference proteome</keyword>
<accession>A0A8J6LBJ2</accession>
<dbReference type="SUPFAM" id="SSF48264">
    <property type="entry name" value="Cytochrome P450"/>
    <property type="match status" value="2"/>
</dbReference>
<evidence type="ECO:0000256" key="8">
    <source>
        <dbReference type="ARBA" id="ARBA00022848"/>
    </source>
</evidence>
<evidence type="ECO:0000256" key="1">
    <source>
        <dbReference type="ARBA" id="ARBA00001971"/>
    </source>
</evidence>
<gene>
    <name evidence="15" type="ORF">GEV33_006947</name>
</gene>
<dbReference type="PROSITE" id="PS00086">
    <property type="entry name" value="CYTOCHROME_P450"/>
    <property type="match status" value="1"/>
</dbReference>
<dbReference type="Pfam" id="PF00067">
    <property type="entry name" value="p450"/>
    <property type="match status" value="2"/>
</dbReference>
<feature type="binding site" description="axial binding residue" evidence="13">
    <location>
        <position position="460"/>
    </location>
    <ligand>
        <name>heme</name>
        <dbReference type="ChEBI" id="CHEBI:30413"/>
    </ligand>
    <ligandPart>
        <name>Fe</name>
        <dbReference type="ChEBI" id="CHEBI:18248"/>
    </ligandPart>
</feature>
<feature type="transmembrane region" description="Helical" evidence="14">
    <location>
        <begin position="6"/>
        <end position="23"/>
    </location>
</feature>
<reference evidence="15" key="2">
    <citation type="submission" date="2021-08" db="EMBL/GenBank/DDBJ databases">
        <authorList>
            <person name="Eriksson T."/>
        </authorList>
    </citation>
    <scope>NUCLEOTIDE SEQUENCE</scope>
    <source>
        <strain evidence="15">Stoneville</strain>
        <tissue evidence="15">Whole head</tissue>
    </source>
</reference>
<dbReference type="InterPro" id="IPR017972">
    <property type="entry name" value="Cyt_P450_CS"/>
</dbReference>
<dbReference type="InterPro" id="IPR001128">
    <property type="entry name" value="Cyt_P450"/>
</dbReference>
<dbReference type="GO" id="GO:0005789">
    <property type="term" value="C:endoplasmic reticulum membrane"/>
    <property type="evidence" value="ECO:0007669"/>
    <property type="project" value="UniProtKB-SubCell"/>
</dbReference>
<evidence type="ECO:0000256" key="7">
    <source>
        <dbReference type="ARBA" id="ARBA00022824"/>
    </source>
</evidence>
<keyword evidence="12 14" id="KW-0472">Membrane</keyword>
<reference evidence="15" key="1">
    <citation type="journal article" date="2020" name="J Insects Food Feed">
        <title>The yellow mealworm (Tenebrio molitor) genome: a resource for the emerging insects as food and feed industry.</title>
        <authorList>
            <person name="Eriksson T."/>
            <person name="Andere A."/>
            <person name="Kelstrup H."/>
            <person name="Emery V."/>
            <person name="Picard C."/>
        </authorList>
    </citation>
    <scope>NUCLEOTIDE SEQUENCE</scope>
    <source>
        <strain evidence="15">Stoneville</strain>
        <tissue evidence="15">Whole head</tissue>
    </source>
</reference>
<keyword evidence="9" id="KW-0560">Oxidoreductase</keyword>
<keyword evidence="8" id="KW-0492">Microsome</keyword>
<keyword evidence="6 13" id="KW-0479">Metal-binding</keyword>
<dbReference type="Gene3D" id="1.10.630.10">
    <property type="entry name" value="Cytochrome P450"/>
    <property type="match status" value="2"/>
</dbReference>
<protein>
    <recommendedName>
        <fullName evidence="17">Cytochrome P450 monooxygenase</fullName>
    </recommendedName>
</protein>
<dbReference type="GO" id="GO:0005506">
    <property type="term" value="F:iron ion binding"/>
    <property type="evidence" value="ECO:0007669"/>
    <property type="project" value="InterPro"/>
</dbReference>
<dbReference type="PRINTS" id="PR00463">
    <property type="entry name" value="EP450I"/>
</dbReference>
<name>A0A8J6LBJ2_TENMO</name>
<dbReference type="AlphaFoldDB" id="A0A8J6LBJ2"/>
<comment type="similarity">
    <text evidence="4">Belongs to the cytochrome P450 family.</text>
</comment>
<dbReference type="InterPro" id="IPR002401">
    <property type="entry name" value="Cyt_P450_E_grp-I"/>
</dbReference>
<keyword evidence="14" id="KW-1133">Transmembrane helix</keyword>
<dbReference type="PANTHER" id="PTHR24292:SF100">
    <property type="entry name" value="CYTOCHROME P450 6A16, ISOFORM B-RELATED"/>
    <property type="match status" value="1"/>
</dbReference>
<proteinExistence type="inferred from homology"/>
<keyword evidence="14" id="KW-0812">Transmembrane</keyword>
<dbReference type="InterPro" id="IPR036396">
    <property type="entry name" value="Cyt_P450_sf"/>
</dbReference>
<dbReference type="FunFam" id="1.10.630.10:FF:000042">
    <property type="entry name" value="Cytochrome P450"/>
    <property type="match status" value="1"/>
</dbReference>
<dbReference type="Proteomes" id="UP000719412">
    <property type="component" value="Unassembled WGS sequence"/>
</dbReference>
<comment type="subcellular location">
    <subcellularLocation>
        <location evidence="3">Endoplasmic reticulum membrane</location>
        <topology evidence="3">Peripheral membrane protein</topology>
    </subcellularLocation>
    <subcellularLocation>
        <location evidence="2">Microsome membrane</location>
        <topology evidence="2">Peripheral membrane protein</topology>
    </subcellularLocation>
</comment>
<evidence type="ECO:0000256" key="14">
    <source>
        <dbReference type="SAM" id="Phobius"/>
    </source>
</evidence>
<keyword evidence="7" id="KW-0256">Endoplasmic reticulum</keyword>
<evidence type="ECO:0000256" key="9">
    <source>
        <dbReference type="ARBA" id="ARBA00023002"/>
    </source>
</evidence>
<dbReference type="EMBL" id="JABDTM020022518">
    <property type="protein sequence ID" value="KAH0815844.1"/>
    <property type="molecule type" value="Genomic_DNA"/>
</dbReference>
<evidence type="ECO:0000256" key="2">
    <source>
        <dbReference type="ARBA" id="ARBA00004174"/>
    </source>
</evidence>
<dbReference type="PRINTS" id="PR00385">
    <property type="entry name" value="P450"/>
</dbReference>
<evidence type="ECO:0008006" key="17">
    <source>
        <dbReference type="Google" id="ProtNLM"/>
    </source>
</evidence>
<organism evidence="15 16">
    <name type="scientific">Tenebrio molitor</name>
    <name type="common">Yellow mealworm beetle</name>
    <dbReference type="NCBI Taxonomy" id="7067"/>
    <lineage>
        <taxon>Eukaryota</taxon>
        <taxon>Metazoa</taxon>
        <taxon>Ecdysozoa</taxon>
        <taxon>Arthropoda</taxon>
        <taxon>Hexapoda</taxon>
        <taxon>Insecta</taxon>
        <taxon>Pterygota</taxon>
        <taxon>Neoptera</taxon>
        <taxon>Endopterygota</taxon>
        <taxon>Coleoptera</taxon>
        <taxon>Polyphaga</taxon>
        <taxon>Cucujiformia</taxon>
        <taxon>Tenebrionidae</taxon>
        <taxon>Tenebrio</taxon>
    </lineage>
</organism>
<dbReference type="GO" id="GO:0004497">
    <property type="term" value="F:monooxygenase activity"/>
    <property type="evidence" value="ECO:0007669"/>
    <property type="project" value="UniProtKB-KW"/>
</dbReference>
<dbReference type="InterPro" id="IPR050476">
    <property type="entry name" value="Insect_CytP450_Detox"/>
</dbReference>
<comment type="caution">
    <text evidence="15">The sequence shown here is derived from an EMBL/GenBank/DDBJ whole genome shotgun (WGS) entry which is preliminary data.</text>
</comment>
<dbReference type="GO" id="GO:0020037">
    <property type="term" value="F:heme binding"/>
    <property type="evidence" value="ECO:0007669"/>
    <property type="project" value="InterPro"/>
</dbReference>
<evidence type="ECO:0000256" key="3">
    <source>
        <dbReference type="ARBA" id="ARBA00004406"/>
    </source>
</evidence>
<evidence type="ECO:0000313" key="16">
    <source>
        <dbReference type="Proteomes" id="UP000719412"/>
    </source>
</evidence>
<evidence type="ECO:0000256" key="4">
    <source>
        <dbReference type="ARBA" id="ARBA00010617"/>
    </source>
</evidence>
<comment type="cofactor">
    <cofactor evidence="1 13">
        <name>heme</name>
        <dbReference type="ChEBI" id="CHEBI:30413"/>
    </cofactor>
</comment>
<evidence type="ECO:0000256" key="11">
    <source>
        <dbReference type="ARBA" id="ARBA00023033"/>
    </source>
</evidence>
<evidence type="ECO:0000256" key="12">
    <source>
        <dbReference type="ARBA" id="ARBA00023136"/>
    </source>
</evidence>
<dbReference type="PANTHER" id="PTHR24292">
    <property type="entry name" value="CYTOCHROME P450"/>
    <property type="match status" value="1"/>
</dbReference>